<dbReference type="Pfam" id="PF00069">
    <property type="entry name" value="Pkinase"/>
    <property type="match status" value="1"/>
</dbReference>
<feature type="region of interest" description="Disordered" evidence="2">
    <location>
        <begin position="368"/>
        <end position="518"/>
    </location>
</feature>
<gene>
    <name evidence="4" type="ORF">CDAUBV1_LOCUS15754</name>
</gene>
<sequence>MSVRRKRATRGGAYSLAKPLPLGTCISDAFKRTWNIGDCVGQGGFGCIYAGNVGTARDFLTFPFSKATRRKRLQICRKNRNFRFRQPILLQEPKENGPLFTEMHFYMRVCTQNLINAWKSKHGLNFLGIPRYVSSGLFTPTGQKPCRFLIMDRYTADLESVLKKNGLTPSGVVKVAVNVLNALEYIHSKDYAHADIKASNLLYMHNPEEVSLVDFGLAHLYRVNGVHAKEKTDPKYRHNGTLEFCSRDAHRGLPPAPRGDLEILVYNLVHWLARCQPGAPQLYSTGLPWGYLISDPSLRSNPSDQIKTEVAALKEVAVKDVTKLTEKCGVGPDSDLNRFIHSVVNLRYEETPNYTHLRHLLMGLQKEVSGSNRAHADSRGKASKRTSDDHVQSASDLSPSLGLNRLAISSNPKSNSLPKRPRGRPPGARSRKAESDSSESSSQLASMEAVGAEVNGPISAGKKHPTGLIQKSVPSRGALNDTKKSSTSRIRTFQSISSPVRSSPRLQAQISGDSGLSSRLPLARSPDFNDLFSDEEFESFQSISNSVRAGRTPDSSRKPLKQLSTQPSPLVFGRHPNHAIKPRAIGRQSACCQTSPELLMLAKADALGRRAGAFTNRRFE</sequence>
<feature type="compositionally biased region" description="Basic and acidic residues" evidence="2">
    <location>
        <begin position="374"/>
        <end position="391"/>
    </location>
</feature>
<dbReference type="PANTHER" id="PTHR11909">
    <property type="entry name" value="CASEIN KINASE-RELATED"/>
    <property type="match status" value="1"/>
</dbReference>
<dbReference type="PROSITE" id="PS00108">
    <property type="entry name" value="PROTEIN_KINASE_ST"/>
    <property type="match status" value="1"/>
</dbReference>
<dbReference type="EMBL" id="CAXLJL010000723">
    <property type="protein sequence ID" value="CAL5140435.1"/>
    <property type="molecule type" value="Genomic_DNA"/>
</dbReference>
<dbReference type="InterPro" id="IPR000719">
    <property type="entry name" value="Prot_kinase_dom"/>
</dbReference>
<accession>A0AAV2TVQ9</accession>
<dbReference type="InterPro" id="IPR050235">
    <property type="entry name" value="CK1_Ser-Thr_kinase"/>
</dbReference>
<evidence type="ECO:0000256" key="1">
    <source>
        <dbReference type="ARBA" id="ARBA00012513"/>
    </source>
</evidence>
<reference evidence="4" key="1">
    <citation type="submission" date="2024-06" db="EMBL/GenBank/DDBJ databases">
        <authorList>
            <person name="Liu X."/>
            <person name="Lenzi L."/>
            <person name="Haldenby T S."/>
            <person name="Uol C."/>
        </authorList>
    </citation>
    <scope>NUCLEOTIDE SEQUENCE</scope>
</reference>
<dbReference type="Proteomes" id="UP001497525">
    <property type="component" value="Unassembled WGS sequence"/>
</dbReference>
<dbReference type="PROSITE" id="PS50011">
    <property type="entry name" value="PROTEIN_KINASE_DOM"/>
    <property type="match status" value="1"/>
</dbReference>
<dbReference type="GO" id="GO:0005524">
    <property type="term" value="F:ATP binding"/>
    <property type="evidence" value="ECO:0007669"/>
    <property type="project" value="InterPro"/>
</dbReference>
<evidence type="ECO:0000256" key="2">
    <source>
        <dbReference type="SAM" id="MobiDB-lite"/>
    </source>
</evidence>
<name>A0AAV2TVQ9_CALDB</name>
<feature type="domain" description="Protein kinase" evidence="3">
    <location>
        <begin position="34"/>
        <end position="362"/>
    </location>
</feature>
<protein>
    <recommendedName>
        <fullName evidence="1">non-specific serine/threonine protein kinase</fullName>
        <ecNumber evidence="1">2.7.11.1</ecNumber>
    </recommendedName>
</protein>
<dbReference type="SUPFAM" id="SSF56112">
    <property type="entry name" value="Protein kinase-like (PK-like)"/>
    <property type="match status" value="1"/>
</dbReference>
<evidence type="ECO:0000313" key="5">
    <source>
        <dbReference type="Proteomes" id="UP001497525"/>
    </source>
</evidence>
<feature type="compositionally biased region" description="Low complexity" evidence="2">
    <location>
        <begin position="438"/>
        <end position="449"/>
    </location>
</feature>
<feature type="region of interest" description="Disordered" evidence="2">
    <location>
        <begin position="544"/>
        <end position="575"/>
    </location>
</feature>
<dbReference type="SMART" id="SM00220">
    <property type="entry name" value="S_TKc"/>
    <property type="match status" value="1"/>
</dbReference>
<organism evidence="4 5">
    <name type="scientific">Calicophoron daubneyi</name>
    <name type="common">Rumen fluke</name>
    <name type="synonym">Paramphistomum daubneyi</name>
    <dbReference type="NCBI Taxonomy" id="300641"/>
    <lineage>
        <taxon>Eukaryota</taxon>
        <taxon>Metazoa</taxon>
        <taxon>Spiralia</taxon>
        <taxon>Lophotrochozoa</taxon>
        <taxon>Platyhelminthes</taxon>
        <taxon>Trematoda</taxon>
        <taxon>Digenea</taxon>
        <taxon>Plagiorchiida</taxon>
        <taxon>Pronocephalata</taxon>
        <taxon>Paramphistomoidea</taxon>
        <taxon>Paramphistomidae</taxon>
        <taxon>Calicophoron</taxon>
    </lineage>
</organism>
<dbReference type="Gene3D" id="1.10.510.10">
    <property type="entry name" value="Transferase(Phosphotransferase) domain 1"/>
    <property type="match status" value="1"/>
</dbReference>
<dbReference type="AlphaFoldDB" id="A0AAV2TVQ9"/>
<comment type="caution">
    <text evidence="4">The sequence shown here is derived from an EMBL/GenBank/DDBJ whole genome shotgun (WGS) entry which is preliminary data.</text>
</comment>
<proteinExistence type="predicted"/>
<feature type="compositionally biased region" description="Polar residues" evidence="2">
    <location>
        <begin position="407"/>
        <end position="417"/>
    </location>
</feature>
<dbReference type="InterPro" id="IPR008271">
    <property type="entry name" value="Ser/Thr_kinase_AS"/>
</dbReference>
<dbReference type="EC" id="2.7.11.1" evidence="1"/>
<dbReference type="GO" id="GO:0004674">
    <property type="term" value="F:protein serine/threonine kinase activity"/>
    <property type="evidence" value="ECO:0007669"/>
    <property type="project" value="UniProtKB-EC"/>
</dbReference>
<evidence type="ECO:0000313" key="4">
    <source>
        <dbReference type="EMBL" id="CAL5140435.1"/>
    </source>
</evidence>
<feature type="compositionally biased region" description="Polar residues" evidence="2">
    <location>
        <begin position="485"/>
        <end position="517"/>
    </location>
</feature>
<evidence type="ECO:0000259" key="3">
    <source>
        <dbReference type="PROSITE" id="PS50011"/>
    </source>
</evidence>
<dbReference type="InterPro" id="IPR011009">
    <property type="entry name" value="Kinase-like_dom_sf"/>
</dbReference>